<evidence type="ECO:0000313" key="1">
    <source>
        <dbReference type="EMBL" id="AOB42323.1"/>
    </source>
</evidence>
<dbReference type="RefSeq" id="WP_004282023.1">
    <property type="nucleotide sequence ID" value="NZ_JAMKXD010000013.1"/>
</dbReference>
<protein>
    <submittedName>
        <fullName evidence="1">Uncharacterized protein</fullName>
    </submittedName>
</protein>
<geneLocation type="plasmid" evidence="1">
    <name>IHIT7853-OXA-23</name>
</geneLocation>
<dbReference type="AlphaFoldDB" id="A0A1B2RCJ1"/>
<name>A0A1B2RCJ1_ACIBA</name>
<proteinExistence type="predicted"/>
<sequence length="62" mass="6888">MENKPQEEIQDLDDIKIEVITDDLSLLGVPGVMVEVDPETADSFGASYTPEDELKIMFDEGD</sequence>
<accession>A0A1B2RCJ1</accession>
<dbReference type="EMBL" id="KX118105">
    <property type="protein sequence ID" value="AOB42323.1"/>
    <property type="molecule type" value="Genomic_DNA"/>
</dbReference>
<organism evidence="1">
    <name type="scientific">Acinetobacter baumannii</name>
    <dbReference type="NCBI Taxonomy" id="470"/>
    <lineage>
        <taxon>Bacteria</taxon>
        <taxon>Pseudomonadati</taxon>
        <taxon>Pseudomonadota</taxon>
        <taxon>Gammaproteobacteria</taxon>
        <taxon>Moraxellales</taxon>
        <taxon>Moraxellaceae</taxon>
        <taxon>Acinetobacter</taxon>
        <taxon>Acinetobacter calcoaceticus/baumannii complex</taxon>
    </lineage>
</organism>
<keyword evidence="1" id="KW-0614">Plasmid</keyword>
<reference evidence="1" key="1">
    <citation type="journal article" date="2016" name="Gut Pathog.">
        <title>Genome sequence of OXA-23 producing Acinetobacter baumannii IHIT7853, a carbapenem-resistant strain from a cat belonging to international clone IC1.</title>
        <authorList>
            <person name="Ewers C."/>
            <person name="Klotz P."/>
            <person name="Scheufen S."/>
            <person name="Leidner U."/>
            <person name="Gottig S."/>
            <person name="Semmler T."/>
        </authorList>
    </citation>
    <scope>NUCLEOTIDE SEQUENCE</scope>
    <source>
        <strain evidence="1">IHIT7853</strain>
        <plasmid evidence="1">IHIT7853-OXA-23</plasmid>
    </source>
</reference>